<protein>
    <submittedName>
        <fullName evidence="5">Eukaryotic translation initiation factor 3 subunit D-like</fullName>
    </submittedName>
</protein>
<accession>A0A8S0V426</accession>
<dbReference type="PANTHER" id="PTHR12399">
    <property type="entry name" value="EUKARYOTIC TRANSLATION INITIATION FACTOR 3 SUBUNIT 7"/>
    <property type="match status" value="1"/>
</dbReference>
<dbReference type="PANTHER" id="PTHR12399:SF3">
    <property type="entry name" value="EUKARYOTIC TRANSLATION INITIATION FACTOR 3 SUBUNIT D"/>
    <property type="match status" value="1"/>
</dbReference>
<sequence>MVRYGLYDGPDLDALDPRSQLPQCRDEEVEAKKREVEKDRAHRVCLYHLNRSQIPQGRESVVFKSSVDIQPEWNILDHIPFSTFSKLSFSVPVPEDLLICRGQEFYDRAYDRITSKNCQPLERFKNETSSNSPPLMTLSFVDWLMRIKLLFLQLMLSYRP</sequence>
<keyword evidence="2 5" id="KW-0396">Initiation factor</keyword>
<evidence type="ECO:0000256" key="3">
    <source>
        <dbReference type="ARBA" id="ARBA00022884"/>
    </source>
</evidence>
<dbReference type="Proteomes" id="UP000594638">
    <property type="component" value="Unassembled WGS sequence"/>
</dbReference>
<dbReference type="Gramene" id="OE9A065714T1">
    <property type="protein sequence ID" value="OE9A065714C1"/>
    <property type="gene ID" value="OE9A065714"/>
</dbReference>
<evidence type="ECO:0000313" key="6">
    <source>
        <dbReference type="Proteomes" id="UP000594638"/>
    </source>
</evidence>
<organism evidence="5 6">
    <name type="scientific">Olea europaea subsp. europaea</name>
    <dbReference type="NCBI Taxonomy" id="158383"/>
    <lineage>
        <taxon>Eukaryota</taxon>
        <taxon>Viridiplantae</taxon>
        <taxon>Streptophyta</taxon>
        <taxon>Embryophyta</taxon>
        <taxon>Tracheophyta</taxon>
        <taxon>Spermatophyta</taxon>
        <taxon>Magnoliopsida</taxon>
        <taxon>eudicotyledons</taxon>
        <taxon>Gunneridae</taxon>
        <taxon>Pentapetalae</taxon>
        <taxon>asterids</taxon>
        <taxon>lamiids</taxon>
        <taxon>Lamiales</taxon>
        <taxon>Oleaceae</taxon>
        <taxon>Oleeae</taxon>
        <taxon>Olea</taxon>
    </lineage>
</organism>
<dbReference type="Pfam" id="PF05091">
    <property type="entry name" value="eIF-3_zeta"/>
    <property type="match status" value="1"/>
</dbReference>
<comment type="caution">
    <text evidence="5">The sequence shown here is derived from an EMBL/GenBank/DDBJ whole genome shotgun (WGS) entry which is preliminary data.</text>
</comment>
<evidence type="ECO:0000256" key="4">
    <source>
        <dbReference type="ARBA" id="ARBA00022917"/>
    </source>
</evidence>
<dbReference type="AlphaFoldDB" id="A0A8S0V426"/>
<proteinExistence type="predicted"/>
<dbReference type="GO" id="GO:0005852">
    <property type="term" value="C:eukaryotic translation initiation factor 3 complex"/>
    <property type="evidence" value="ECO:0007669"/>
    <property type="project" value="InterPro"/>
</dbReference>
<evidence type="ECO:0000256" key="1">
    <source>
        <dbReference type="ARBA" id="ARBA00022490"/>
    </source>
</evidence>
<dbReference type="GO" id="GO:0003723">
    <property type="term" value="F:RNA binding"/>
    <property type="evidence" value="ECO:0007669"/>
    <property type="project" value="UniProtKB-KW"/>
</dbReference>
<name>A0A8S0V426_OLEEU</name>
<dbReference type="InterPro" id="IPR007783">
    <property type="entry name" value="eIF3d"/>
</dbReference>
<keyword evidence="1" id="KW-0963">Cytoplasm</keyword>
<keyword evidence="4" id="KW-0648">Protein biosynthesis</keyword>
<gene>
    <name evidence="5" type="ORF">OLEA9_A065714</name>
</gene>
<dbReference type="OrthoDB" id="16538at2759"/>
<reference evidence="5 6" key="1">
    <citation type="submission" date="2019-12" db="EMBL/GenBank/DDBJ databases">
        <authorList>
            <person name="Alioto T."/>
            <person name="Alioto T."/>
            <person name="Gomez Garrido J."/>
        </authorList>
    </citation>
    <scope>NUCLEOTIDE SEQUENCE [LARGE SCALE GENOMIC DNA]</scope>
</reference>
<dbReference type="EMBL" id="CACTIH010009144">
    <property type="protein sequence ID" value="CAA3025832.1"/>
    <property type="molecule type" value="Genomic_DNA"/>
</dbReference>
<keyword evidence="6" id="KW-1185">Reference proteome</keyword>
<evidence type="ECO:0000313" key="5">
    <source>
        <dbReference type="EMBL" id="CAA3025832.1"/>
    </source>
</evidence>
<evidence type="ECO:0000256" key="2">
    <source>
        <dbReference type="ARBA" id="ARBA00022540"/>
    </source>
</evidence>
<dbReference type="GO" id="GO:0003743">
    <property type="term" value="F:translation initiation factor activity"/>
    <property type="evidence" value="ECO:0007669"/>
    <property type="project" value="UniProtKB-KW"/>
</dbReference>
<keyword evidence="3" id="KW-0694">RNA-binding</keyword>